<dbReference type="SUPFAM" id="SSF49265">
    <property type="entry name" value="Fibronectin type III"/>
    <property type="match status" value="3"/>
</dbReference>
<dbReference type="Gene3D" id="2.60.40.10">
    <property type="entry name" value="Immunoglobulins"/>
    <property type="match status" value="5"/>
</dbReference>
<proteinExistence type="predicted"/>
<dbReference type="EMBL" id="MRZV01000653">
    <property type="protein sequence ID" value="PIK46311.1"/>
    <property type="molecule type" value="Genomic_DNA"/>
</dbReference>
<feature type="domain" description="Fibronectin type-III" evidence="4">
    <location>
        <begin position="381"/>
        <end position="486"/>
    </location>
</feature>
<dbReference type="PANTHER" id="PTHR26391">
    <property type="entry name" value="INACTIVE TYROSINE-PROTEIN KINASE 7"/>
    <property type="match status" value="1"/>
</dbReference>
<feature type="domain" description="Fibronectin type-III" evidence="4">
    <location>
        <begin position="175"/>
        <end position="277"/>
    </location>
</feature>
<evidence type="ECO:0000256" key="2">
    <source>
        <dbReference type="SAM" id="Phobius"/>
    </source>
</evidence>
<feature type="domain" description="Fibronectin type-III" evidence="4">
    <location>
        <begin position="489"/>
        <end position="581"/>
    </location>
</feature>
<dbReference type="InterPro" id="IPR036116">
    <property type="entry name" value="FN3_sf"/>
</dbReference>
<feature type="transmembrane region" description="Helical" evidence="2">
    <location>
        <begin position="739"/>
        <end position="755"/>
    </location>
</feature>
<organism evidence="5 6">
    <name type="scientific">Stichopus japonicus</name>
    <name type="common">Sea cucumber</name>
    <dbReference type="NCBI Taxonomy" id="307972"/>
    <lineage>
        <taxon>Eukaryota</taxon>
        <taxon>Metazoa</taxon>
        <taxon>Echinodermata</taxon>
        <taxon>Eleutherozoa</taxon>
        <taxon>Echinozoa</taxon>
        <taxon>Holothuroidea</taxon>
        <taxon>Aspidochirotacea</taxon>
        <taxon>Aspidochirotida</taxon>
        <taxon>Stichopodidae</taxon>
        <taxon>Apostichopus</taxon>
    </lineage>
</organism>
<dbReference type="Pfam" id="PF00102">
    <property type="entry name" value="Y_phosphatase"/>
    <property type="match status" value="1"/>
</dbReference>
<evidence type="ECO:0000259" key="4">
    <source>
        <dbReference type="PROSITE" id="PS50853"/>
    </source>
</evidence>
<reference evidence="5 6" key="1">
    <citation type="journal article" date="2017" name="PLoS Biol.">
        <title>The sea cucumber genome provides insights into morphological evolution and visceral regeneration.</title>
        <authorList>
            <person name="Zhang X."/>
            <person name="Sun L."/>
            <person name="Yuan J."/>
            <person name="Sun Y."/>
            <person name="Gao Y."/>
            <person name="Zhang L."/>
            <person name="Li S."/>
            <person name="Dai H."/>
            <person name="Hamel J.F."/>
            <person name="Liu C."/>
            <person name="Yu Y."/>
            <person name="Liu S."/>
            <person name="Lin W."/>
            <person name="Guo K."/>
            <person name="Jin S."/>
            <person name="Xu P."/>
            <person name="Storey K.B."/>
            <person name="Huan P."/>
            <person name="Zhang T."/>
            <person name="Zhou Y."/>
            <person name="Zhang J."/>
            <person name="Lin C."/>
            <person name="Li X."/>
            <person name="Xing L."/>
            <person name="Huo D."/>
            <person name="Sun M."/>
            <person name="Wang L."/>
            <person name="Mercier A."/>
            <person name="Li F."/>
            <person name="Yang H."/>
            <person name="Xiang J."/>
        </authorList>
    </citation>
    <scope>NUCLEOTIDE SEQUENCE [LARGE SCALE GENOMIC DNA]</scope>
    <source>
        <strain evidence="5">Shaxun</strain>
        <tissue evidence="5">Muscle</tissue>
    </source>
</reference>
<dbReference type="PROSITE" id="PS50853">
    <property type="entry name" value="FN3"/>
    <property type="match status" value="4"/>
</dbReference>
<accession>A0A2G8KE81</accession>
<evidence type="ECO:0000256" key="1">
    <source>
        <dbReference type="ARBA" id="ARBA00022912"/>
    </source>
</evidence>
<dbReference type="SMART" id="SM00194">
    <property type="entry name" value="PTPc"/>
    <property type="match status" value="1"/>
</dbReference>
<protein>
    <submittedName>
        <fullName evidence="5">Putative receptor-type tyrosine-protein phosphatase alpha</fullName>
    </submittedName>
</protein>
<dbReference type="Proteomes" id="UP000230750">
    <property type="component" value="Unassembled WGS sequence"/>
</dbReference>
<dbReference type="SUPFAM" id="SSF52799">
    <property type="entry name" value="(Phosphotyrosine protein) phosphatases II"/>
    <property type="match status" value="1"/>
</dbReference>
<feature type="non-terminal residue" evidence="5">
    <location>
        <position position="1019"/>
    </location>
</feature>
<sequence length="1019" mass="113789">MTGKCPDQKCAPGYEVHMGEQNCAECLGPRFGEGCADDCHCSESYCNKVSGSCSGGCNPEWVELFSPNLCQTGLIDATYTRKNPGVTVPVTCTAARGPSPSGIEDLSFVLSRQHDNLDDDGISSGGVTGDTTTITASFMVDNVIDGQTLYCQLRKDDNKYAVYNITLDVFDLPVLQHAPEAGLITGTTITISWSPWTEDDFGDPPVIGYTTYYKLESEHDWLPGNFTSNNTLSFTFTALAPEEIYSFSVAAVREGERGEGEKSPEQKIATICAVPEASPMNVTAEVAGEDQENVKISWKVPTDDISCSSGVTVLTIFYASINLETLHEGGYNITDPSNTSLTLTDLKSEGNYSIQMTLATSGGESSSSDEIYYYVPRLPEYQSAPTVLHISSDSQTVNWPAWDGVIGTPPVVEYRLFTKESESEDWPSTFITINANDDQEMYSVIMTPLEPDTEYDFRVTAVREGPNGDGSPGPVLDGTRTYCRDPGITPTNVETSIAGDQQELINVTWTLDKDGIDCSTGVEYFKIYYSDTSEQIDDSNARWFVVEDLEAAETYYFTVTFSTSGGESGKSEESEIYCQIFTCNLRNCRLETHVLGQVLPALSESLSTLNRDCETLTIQWETWNSERDQGTPPIIAYVPYHKNTSSSQWQRGENVKHDASMETHFYQFENLIEGTLYNFSIAVVREGYGGEGYPREHTDSPACKKDKSGLIAGSVTGSVCAIILIILVIVIMMRQGCPISPYLFVLCAEMLALNLRADRNFVRLLVGNVNIKVAMYDDDKQPKDLDSVPIDDHVYSNIERPAPIAVKQLERYMKNCGKTTSSIEEQFQLFKSDKQHPSDVGEKEENKQKNRFRNMIAYDHSRVVLQKQDDDPDSDYYNGNYIKNAKDEIGFIACQGPNTASLNDFWRMIWQEKVSNIVMLTNLIEKGKDRCLQYWPDSIGSVKSFGEIKIKLQKKEQYADFVIRELDVTFGEVKRTIRNWHYVTWPDMNVPYQATPLIRFSQRVKSYQTVNKAPLLVHC</sequence>
<dbReference type="STRING" id="307972.A0A2G8KE81"/>
<keyword evidence="2" id="KW-1133">Transmembrane helix</keyword>
<keyword evidence="5" id="KW-0675">Receptor</keyword>
<gene>
    <name evidence="5" type="ORF">BSL78_16843</name>
</gene>
<dbReference type="Pfam" id="PF00041">
    <property type="entry name" value="fn3"/>
    <property type="match status" value="2"/>
</dbReference>
<dbReference type="PROSITE" id="PS50055">
    <property type="entry name" value="TYR_PHOSPHATASE_PTP"/>
    <property type="match status" value="1"/>
</dbReference>
<evidence type="ECO:0000313" key="5">
    <source>
        <dbReference type="EMBL" id="PIK46311.1"/>
    </source>
</evidence>
<dbReference type="InterPro" id="IPR029021">
    <property type="entry name" value="Prot-tyrosine_phosphatase-like"/>
</dbReference>
<dbReference type="Gene3D" id="3.90.190.10">
    <property type="entry name" value="Protein tyrosine phosphatase superfamily"/>
    <property type="match status" value="1"/>
</dbReference>
<keyword evidence="2" id="KW-0812">Transmembrane</keyword>
<dbReference type="InterPro" id="IPR000242">
    <property type="entry name" value="PTP_cat"/>
</dbReference>
<dbReference type="PANTHER" id="PTHR26391:SF18">
    <property type="entry name" value="PROTEIN KINASE RECEPTOR TIE-1, PUTATIVE-RELATED"/>
    <property type="match status" value="1"/>
</dbReference>
<keyword evidence="2" id="KW-0472">Membrane</keyword>
<evidence type="ECO:0000313" key="6">
    <source>
        <dbReference type="Proteomes" id="UP000230750"/>
    </source>
</evidence>
<dbReference type="SMART" id="SM00060">
    <property type="entry name" value="FN3"/>
    <property type="match status" value="5"/>
</dbReference>
<dbReference type="GO" id="GO:0004725">
    <property type="term" value="F:protein tyrosine phosphatase activity"/>
    <property type="evidence" value="ECO:0007669"/>
    <property type="project" value="InterPro"/>
</dbReference>
<comment type="caution">
    <text evidence="5">The sequence shown here is derived from an EMBL/GenBank/DDBJ whole genome shotgun (WGS) entry which is preliminary data.</text>
</comment>
<dbReference type="AlphaFoldDB" id="A0A2G8KE81"/>
<dbReference type="CDD" id="cd00063">
    <property type="entry name" value="FN3"/>
    <property type="match status" value="5"/>
</dbReference>
<dbReference type="InterPro" id="IPR003961">
    <property type="entry name" value="FN3_dom"/>
</dbReference>
<dbReference type="InterPro" id="IPR013783">
    <property type="entry name" value="Ig-like_fold"/>
</dbReference>
<dbReference type="PRINTS" id="PR00700">
    <property type="entry name" value="PRTYPHPHTASE"/>
</dbReference>
<feature type="domain" description="Tyrosine-protein phosphatase" evidence="3">
    <location>
        <begin position="823"/>
        <end position="1019"/>
    </location>
</feature>
<keyword evidence="1" id="KW-0378">Hydrolase</keyword>
<keyword evidence="6" id="KW-1185">Reference proteome</keyword>
<feature type="transmembrane region" description="Helical" evidence="2">
    <location>
        <begin position="710"/>
        <end position="733"/>
    </location>
</feature>
<feature type="domain" description="Fibronectin type-III" evidence="4">
    <location>
        <begin position="278"/>
        <end position="378"/>
    </location>
</feature>
<dbReference type="OrthoDB" id="6144703at2759"/>
<keyword evidence="1" id="KW-0904">Protein phosphatase</keyword>
<name>A0A2G8KE81_STIJA</name>
<evidence type="ECO:0000259" key="3">
    <source>
        <dbReference type="PROSITE" id="PS50055"/>
    </source>
</evidence>